<protein>
    <submittedName>
        <fullName evidence="2">Uncharacterized protein</fullName>
    </submittedName>
</protein>
<evidence type="ECO:0000313" key="3">
    <source>
        <dbReference type="Proteomes" id="UP000646827"/>
    </source>
</evidence>
<name>A0A8H7VHC1_9FUNG</name>
<evidence type="ECO:0000256" key="1">
    <source>
        <dbReference type="SAM" id="MobiDB-lite"/>
    </source>
</evidence>
<evidence type="ECO:0000313" key="2">
    <source>
        <dbReference type="EMBL" id="KAG2216518.1"/>
    </source>
</evidence>
<feature type="compositionally biased region" description="Polar residues" evidence="1">
    <location>
        <begin position="63"/>
        <end position="78"/>
    </location>
</feature>
<dbReference type="AlphaFoldDB" id="A0A8H7VHC1"/>
<dbReference type="Proteomes" id="UP000646827">
    <property type="component" value="Unassembled WGS sequence"/>
</dbReference>
<dbReference type="EMBL" id="JAEPRB010000393">
    <property type="protein sequence ID" value="KAG2216518.1"/>
    <property type="molecule type" value="Genomic_DNA"/>
</dbReference>
<reference evidence="2 3" key="1">
    <citation type="submission" date="2020-12" db="EMBL/GenBank/DDBJ databases">
        <title>Metabolic potential, ecology and presence of endohyphal bacteria is reflected in genomic diversity of Mucoromycotina.</title>
        <authorList>
            <person name="Muszewska A."/>
            <person name="Okrasinska A."/>
            <person name="Steczkiewicz K."/>
            <person name="Drgas O."/>
            <person name="Orlowska M."/>
            <person name="Perlinska-Lenart U."/>
            <person name="Aleksandrzak-Piekarczyk T."/>
            <person name="Szatraj K."/>
            <person name="Zielenkiewicz U."/>
            <person name="Pilsyk S."/>
            <person name="Malc E."/>
            <person name="Mieczkowski P."/>
            <person name="Kruszewska J.S."/>
            <person name="Biernat P."/>
            <person name="Pawlowska J."/>
        </authorList>
    </citation>
    <scope>NUCLEOTIDE SEQUENCE [LARGE SCALE GENOMIC DNA]</scope>
    <source>
        <strain evidence="2 3">CBS 142.35</strain>
    </source>
</reference>
<sequence>MAYDSLALSINEPIVNNNVSNVAESMYDYYDDDFLWENDNNMDNMDNNSNTILDIDNASVTVSSPESLSNDQLQVSTGDNDDESLSALANDMMDIDHDNEKMEDNIINNNNEEGIFEAHYENQSSVMMTNNDREPVKCSVPPIREFDEQLKRSVELYQIVQEKNITDDVYAQILKFVNDCLTSKKLAETKITEMYPVKPVYYDYCPNGCRLYTDYISVACSCGLQRYKTTNLPNLQAVSSMLYMPLAQELAALIASDSKFTPFCKSKTNMTIFNIIILNLSPKEQYKNENMIQVCILPVKQKSMDNFLEPLFIELRKLQKAGLEVKCSSGVFRSNVHLMLTSISPEGAGNGNYFRGSRNVLPQFRDIGQFIDGAPAFSIKKKTKFAELESFHGASFFGLDEMHLIGANVSKCVWKMISGSFKNSTTSFELGTSKRQIIGSSVESSANTIPSSIFKGDFRIKLIVIDYSPMMVCDMLELQLGVEQAKAVVDALVSSVTGCAIALSWKISEDDLVKMESSFVQWHQYMHDAVPVNMYSSNIHYLQHIPEIVKLLGPLRCISARSIEGVIGFFKKRIKSQKNPGVNAGNILRRQQACRHYNSLLEDKEGPEEDVDDEKQPATAYSINCNYEGDDNTQLWNYFESSVDNYIDVNLRHYLVKFWRRKFPNHIINYDGITDHIIVGRRLYMNETVYDAIKTKRKTDKLCHFVKMDIEVNIKKARRNAPVDLQVQTFFGEVIMYFVHEYNDILNGVDLNSAGCPCSPYTIGHTGGKRYVVEVEAIRSHAGILSMPLTTVSITDNITHHNYYIYPKMVPKTIIVGDVGLL</sequence>
<gene>
    <name evidence="2" type="ORF">INT45_002652</name>
</gene>
<keyword evidence="3" id="KW-1185">Reference proteome</keyword>
<organism evidence="2 3">
    <name type="scientific">Circinella minor</name>
    <dbReference type="NCBI Taxonomy" id="1195481"/>
    <lineage>
        <taxon>Eukaryota</taxon>
        <taxon>Fungi</taxon>
        <taxon>Fungi incertae sedis</taxon>
        <taxon>Mucoromycota</taxon>
        <taxon>Mucoromycotina</taxon>
        <taxon>Mucoromycetes</taxon>
        <taxon>Mucorales</taxon>
        <taxon>Lichtheimiaceae</taxon>
        <taxon>Circinella</taxon>
    </lineage>
</organism>
<proteinExistence type="predicted"/>
<dbReference type="OrthoDB" id="2289822at2759"/>
<comment type="caution">
    <text evidence="2">The sequence shown here is derived from an EMBL/GenBank/DDBJ whole genome shotgun (WGS) entry which is preliminary data.</text>
</comment>
<accession>A0A8H7VHC1</accession>
<feature type="region of interest" description="Disordered" evidence="1">
    <location>
        <begin position="63"/>
        <end position="82"/>
    </location>
</feature>